<gene>
    <name evidence="1" type="ORF">KGM_211554B</name>
</gene>
<keyword evidence="2" id="KW-1185">Reference proteome</keyword>
<proteinExistence type="predicted"/>
<evidence type="ECO:0000313" key="2">
    <source>
        <dbReference type="Proteomes" id="UP000007151"/>
    </source>
</evidence>
<dbReference type="EMBL" id="AGBW02013633">
    <property type="protein sequence ID" value="OWR43080.1"/>
    <property type="molecule type" value="Genomic_DNA"/>
</dbReference>
<sequence length="14" mass="1694">VGYERLTSTVFREH</sequence>
<evidence type="ECO:0000313" key="1">
    <source>
        <dbReference type="EMBL" id="OWR43080.1"/>
    </source>
</evidence>
<reference evidence="1 2" key="1">
    <citation type="journal article" date="2011" name="Cell">
        <title>The monarch butterfly genome yields insights into long-distance migration.</title>
        <authorList>
            <person name="Zhan S."/>
            <person name="Merlin C."/>
            <person name="Boore J.L."/>
            <person name="Reppert S.M."/>
        </authorList>
    </citation>
    <scope>NUCLEOTIDE SEQUENCE [LARGE SCALE GENOMIC DNA]</scope>
    <source>
        <strain evidence="1">F-2</strain>
    </source>
</reference>
<protein>
    <submittedName>
        <fullName evidence="1">Partner of Paired</fullName>
    </submittedName>
</protein>
<feature type="non-terminal residue" evidence="1">
    <location>
        <position position="1"/>
    </location>
</feature>
<organism evidence="1 2">
    <name type="scientific">Danaus plexippus plexippus</name>
    <dbReference type="NCBI Taxonomy" id="278856"/>
    <lineage>
        <taxon>Eukaryota</taxon>
        <taxon>Metazoa</taxon>
        <taxon>Ecdysozoa</taxon>
        <taxon>Arthropoda</taxon>
        <taxon>Hexapoda</taxon>
        <taxon>Insecta</taxon>
        <taxon>Pterygota</taxon>
        <taxon>Neoptera</taxon>
        <taxon>Endopterygota</taxon>
        <taxon>Lepidoptera</taxon>
        <taxon>Glossata</taxon>
        <taxon>Ditrysia</taxon>
        <taxon>Papilionoidea</taxon>
        <taxon>Nymphalidae</taxon>
        <taxon>Danainae</taxon>
        <taxon>Danaini</taxon>
        <taxon>Danaina</taxon>
        <taxon>Danaus</taxon>
        <taxon>Danaus</taxon>
    </lineage>
</organism>
<name>A0A212ENK9_DANPL</name>
<comment type="caution">
    <text evidence="1">The sequence shown here is derived from an EMBL/GenBank/DDBJ whole genome shotgun (WGS) entry which is preliminary data.</text>
</comment>
<dbReference type="InParanoid" id="A0A212ENK9"/>
<dbReference type="Proteomes" id="UP000007151">
    <property type="component" value="Unassembled WGS sequence"/>
</dbReference>
<accession>A0A212ENK9</accession>
<dbReference type="KEGG" id="dpl:KGM_211554B"/>